<name>A0A1X7SIS0_AMPQE</name>
<organism evidence="1">
    <name type="scientific">Amphimedon queenslandica</name>
    <name type="common">Sponge</name>
    <dbReference type="NCBI Taxonomy" id="400682"/>
    <lineage>
        <taxon>Eukaryota</taxon>
        <taxon>Metazoa</taxon>
        <taxon>Porifera</taxon>
        <taxon>Demospongiae</taxon>
        <taxon>Heteroscleromorpha</taxon>
        <taxon>Haplosclerida</taxon>
        <taxon>Niphatidae</taxon>
        <taxon>Amphimedon</taxon>
    </lineage>
</organism>
<dbReference type="InParanoid" id="A0A1X7SIS0"/>
<dbReference type="EnsemblMetazoa" id="Aqu2.1.01936_001">
    <property type="protein sequence ID" value="Aqu2.1.01936_001"/>
    <property type="gene ID" value="Aqu2.1.01936"/>
</dbReference>
<proteinExistence type="predicted"/>
<accession>A0A1X7SIS0</accession>
<dbReference type="AlphaFoldDB" id="A0A1X7SIS0"/>
<protein>
    <submittedName>
        <fullName evidence="1">Uncharacterized protein</fullName>
    </submittedName>
</protein>
<reference evidence="1" key="1">
    <citation type="submission" date="2017-05" db="UniProtKB">
        <authorList>
            <consortium name="EnsemblMetazoa"/>
        </authorList>
    </citation>
    <scope>IDENTIFICATION</scope>
</reference>
<sequence>LMELILSLSYNTSTITMNIN</sequence>
<evidence type="ECO:0000313" key="1">
    <source>
        <dbReference type="EnsemblMetazoa" id="Aqu2.1.01936_001"/>
    </source>
</evidence>